<evidence type="ECO:0000313" key="13">
    <source>
        <dbReference type="EMBL" id="EFN86350.1"/>
    </source>
</evidence>
<dbReference type="OrthoDB" id="103819at2759"/>
<evidence type="ECO:0000256" key="6">
    <source>
        <dbReference type="ARBA" id="ARBA00023159"/>
    </source>
</evidence>
<dbReference type="PANTHER" id="PTHR48249:SF3">
    <property type="entry name" value="MEDIATOR OF RNA POLYMERASE II TRANSCRIPTION SUBUNIT 13"/>
    <property type="match status" value="1"/>
</dbReference>
<dbReference type="GO" id="GO:0045944">
    <property type="term" value="P:positive regulation of transcription by RNA polymerase II"/>
    <property type="evidence" value="ECO:0007669"/>
    <property type="project" value="TreeGrafter"/>
</dbReference>
<keyword evidence="5 9" id="KW-0805">Transcription regulation</keyword>
<dbReference type="GO" id="GO:0003713">
    <property type="term" value="F:transcription coactivator activity"/>
    <property type="evidence" value="ECO:0007669"/>
    <property type="project" value="TreeGrafter"/>
</dbReference>
<evidence type="ECO:0000256" key="2">
    <source>
        <dbReference type="ARBA" id="ARBA00009354"/>
    </source>
</evidence>
<feature type="compositionally biased region" description="Low complexity" evidence="10">
    <location>
        <begin position="561"/>
        <end position="583"/>
    </location>
</feature>
<dbReference type="Pfam" id="PF06333">
    <property type="entry name" value="Med13_C"/>
    <property type="match status" value="1"/>
</dbReference>
<keyword evidence="14" id="KW-1185">Reference proteome</keyword>
<reference evidence="13 14" key="1">
    <citation type="journal article" date="2010" name="Science">
        <title>Genomic comparison of the ants Camponotus floridanus and Harpegnathos saltator.</title>
        <authorList>
            <person name="Bonasio R."/>
            <person name="Zhang G."/>
            <person name="Ye C."/>
            <person name="Mutti N.S."/>
            <person name="Fang X."/>
            <person name="Qin N."/>
            <person name="Donahue G."/>
            <person name="Yang P."/>
            <person name="Li Q."/>
            <person name="Li C."/>
            <person name="Zhang P."/>
            <person name="Huang Z."/>
            <person name="Berger S.L."/>
            <person name="Reinberg D."/>
            <person name="Wang J."/>
            <person name="Liebig J."/>
        </authorList>
    </citation>
    <scope>NUCLEOTIDE SEQUENCE [LARGE SCALE GENOMIC DNA]</scope>
    <source>
        <strain evidence="13 14">R22 G/1</strain>
    </source>
</reference>
<evidence type="ECO:0000256" key="5">
    <source>
        <dbReference type="ARBA" id="ARBA00023015"/>
    </source>
</evidence>
<keyword evidence="4 9" id="KW-0678">Repressor</keyword>
<feature type="domain" description="MID" evidence="12">
    <location>
        <begin position="1254"/>
        <end position="1536"/>
    </location>
</feature>
<keyword evidence="7 9" id="KW-0804">Transcription</keyword>
<dbReference type="InterPro" id="IPR041285">
    <property type="entry name" value="MID_MedPIWI"/>
</dbReference>
<dbReference type="GO" id="GO:0016592">
    <property type="term" value="C:mediator complex"/>
    <property type="evidence" value="ECO:0007669"/>
    <property type="project" value="InterPro"/>
</dbReference>
<evidence type="ECO:0000259" key="11">
    <source>
        <dbReference type="Pfam" id="PF06333"/>
    </source>
</evidence>
<dbReference type="PANTHER" id="PTHR48249">
    <property type="entry name" value="MEDIATOR OF RNA POLYMERASE II TRANSCRIPTION SUBUNIT 13"/>
    <property type="match status" value="1"/>
</dbReference>
<keyword evidence="6 9" id="KW-0010">Activator</keyword>
<comment type="subcellular location">
    <subcellularLocation>
        <location evidence="1 9">Nucleus</location>
    </subcellularLocation>
</comment>
<evidence type="ECO:0000259" key="12">
    <source>
        <dbReference type="Pfam" id="PF18296"/>
    </source>
</evidence>
<feature type="region of interest" description="Disordered" evidence="10">
    <location>
        <begin position="1359"/>
        <end position="1445"/>
    </location>
</feature>
<feature type="compositionally biased region" description="Basic and acidic residues" evidence="10">
    <location>
        <begin position="819"/>
        <end position="828"/>
    </location>
</feature>
<sequence length="2020" mass="221323">TSLCGIKWRKLVWGEVAGGFGGTPLEDPVLSSFSRCLAGDILMATETTKTAAAAAAAASAPGAGIFDLGIAPSPAPPPLSLNAAKELWIFWYGEEPDLSGLVSPELIACERLEMLTKCRIRGRGISTNVTSLYLERERVPSISLKLLPLLNADIETDTLAVFYQGIQIEYPDRNLSGRYVVETGRVKRLRKCPLEDNRMVYYDITGQKEQRHRDVGKRNTIKKSEQGSWESGLSYECRSLLFKALHNLIERCLLSRDFVRLGKWFVQPYDGFEKHRCSSSHLSFSFAFFVHGESTVCASVDVRQHPAVRHLTRTCLQRTQTSQSGVKVILAPYGLAGTLTGQVSRVDGQLLEEWKHFYPINSSNTEAGLPPLVEVLVGGVRMRYPSCYVLVTDMDDTPPEIPLSPPSSPITCERPLLTQQELRAATELPERVWAECTLSSPISASKTESSTEPGTWTFVEPTQKSSCTCSKTLQGEATEKMRAKKRDVKYVGCRYTTPGGWKSLASSQVQRERVDKGGRRVVPFHRRSTTQWDTCPSVPANAPRSVLSRTEAPSTPPGGPPSYSRGPPTGGDCLPVPSVGSPGSPAPSPLPTPHSEPASVPPAEPTMPTLSPQPPPSHTNTAPPLTPSQGPKSISSACNNQVHSPAPGPILKRPTLMSKDYEGALLEDDRPLSILYDYSTQEAWLNHPVKRFKSADMEPIDVRSNSLYPPMNLQTHQPQAPKLEITQEPVAVGECLGRRTDPYEFDATGEENGTNVDGLRRQRDDPSKPGSLFTSEGLQPSYKDLDQIFDNSDPDTSSDETNLNQLQIQTPPGSNKSGGLHEETRIDGTNKNNNRGVTVLRPEELSKMFPTPPSLEHNPVASPCQLNDPLMDQTELVMPARPLRHLPDIYPNMGSPQEEPIDDWSPPPPPYDQPSPATSTTSSYLNKNLNSIEADTPGPTRAPESNSLVVNILLGDTALNIFRDHNFDSGSLCVCNAGPKVVGNIKGADAGVYLSNSWMGTALFQDDDQIRCSCGFSAVVNRRLAHRAGLFYEDEMEITGIAEDPAEKKKGSLAAVACPGGKPPDGLDTIPPNVLELLREQCLIVQSSASSLYRAARICATAKSYPTLTPTVNTLEFNDGNEVSLAALDQAKIDGTHNERTNRVNGVHRWVFLRARGPQCSGDIVRMMRSLQPLLQDAVQKKCTTRMWEAPYTVAGPLTWRQFHRLAGRGTDDRCEPQPIPALVVGYDRDWLSLSPYALSYWEKLLLEPYAGPRDVAYVVVAPDSDCVVNKVKSFFRELSTTYEICRLGRHTPISKTLRDGILRVGKSTVQKLTKLPIDDWFKLLGENHIGELLRLYAQVCNNRLAPYLTQIIQDRSLLDPSDSQPANSKQQQQQSTIPVPDTMPATPDVLTTKPESVEGENPRSETPSSNTATNQTNTNAGNTTPTSQTTTTTPVTTTAGPDEEEIEPPAIVVYLVDPFSLGGTEDPDRRRLAIVALLRAYSSAINSMPENIRSNINVQLISLESIMELGRARERRKIQDEMRALALNVFLQGRRLLNHNSTVKSLTGFGTAAAADLFLKSKDSFSNTLATIHQERNKAPYRLYAPAYVLAPLRAKSEAPESFGMPGPEECSVLYLSYCLSEDQSWLLATATDDRGEIFETATINIDIPNRKRRKRASARRIGLQKLMDFILGVMSQGVQPWRLVVGRVGRIGHGELKGWSWLLSRKALLKASKHLKEICGQCSLMYPSAAPCVLSACLVSLEPDSTLRLMADQFTPDERFSQASVNCQLSTPQDVTCTHILVFPTSATSQSSQTAFQEQHINVLGDELFEFSALNDDMPEGMEGMGDFNDIFNVWPEPGAGSGQSPSGSPHRPEGSPLGGDGGGSGLGNHDGPGSPFPCSNTPRVAIAEQTEEVGTLLQQPLALGYLVSTAPTGRMPPWFWAACPHLENVCPVFLKNALHLHSPAIQQNSDDLLQQQSAPTAHPLDSQYTTDVLRYVLEGYNALSWLAMDANTKDRLSCLPVHIQALMQLYHTAAALV</sequence>
<dbReference type="EMBL" id="GL447585">
    <property type="protein sequence ID" value="EFN86350.1"/>
    <property type="molecule type" value="Genomic_DNA"/>
</dbReference>
<comment type="function">
    <text evidence="9">Component of the Mediator complex, a coactivator involved in regulated transcription of nearly all RNA polymerase II-dependent genes. Mediator functions as a bridge to convey information from gene-specific regulatory proteins to the basal RNA polymerase II transcription machinery. Mediator is recruited to promoters by direct interactions with regulatory proteins and serves as a scaffold for the assembly of a functional preinitiation complex with RNA polymerase II and the general transcription factors.</text>
</comment>
<evidence type="ECO:0000256" key="3">
    <source>
        <dbReference type="ARBA" id="ARBA00019618"/>
    </source>
</evidence>
<dbReference type="Pfam" id="PF18296">
    <property type="entry name" value="MID_MedPIWI"/>
    <property type="match status" value="1"/>
</dbReference>
<evidence type="ECO:0000313" key="14">
    <source>
        <dbReference type="Proteomes" id="UP000008237"/>
    </source>
</evidence>
<accession>E2BDC2</accession>
<evidence type="ECO:0000256" key="7">
    <source>
        <dbReference type="ARBA" id="ARBA00023163"/>
    </source>
</evidence>
<feature type="region of interest" description="Disordered" evidence="10">
    <location>
        <begin position="741"/>
        <end position="837"/>
    </location>
</feature>
<dbReference type="InterPro" id="IPR009401">
    <property type="entry name" value="Med13_C"/>
</dbReference>
<gene>
    <name evidence="13" type="ORF">EAI_15618</name>
</gene>
<dbReference type="InParanoid" id="E2BDC2"/>
<comment type="subunit">
    <text evidence="9">Component of the Mediator complex.</text>
</comment>
<dbReference type="InterPro" id="IPR051139">
    <property type="entry name" value="Mediator_complx_sub13"/>
</dbReference>
<name>E2BDC2_HARSA</name>
<feature type="region of interest" description="Disordered" evidence="10">
    <location>
        <begin position="889"/>
        <end position="923"/>
    </location>
</feature>
<organism evidence="14">
    <name type="scientific">Harpegnathos saltator</name>
    <name type="common">Jerdon's jumping ant</name>
    <dbReference type="NCBI Taxonomy" id="610380"/>
    <lineage>
        <taxon>Eukaryota</taxon>
        <taxon>Metazoa</taxon>
        <taxon>Ecdysozoa</taxon>
        <taxon>Arthropoda</taxon>
        <taxon>Hexapoda</taxon>
        <taxon>Insecta</taxon>
        <taxon>Pterygota</taxon>
        <taxon>Neoptera</taxon>
        <taxon>Endopterygota</taxon>
        <taxon>Hymenoptera</taxon>
        <taxon>Apocrita</taxon>
        <taxon>Aculeata</taxon>
        <taxon>Formicoidea</taxon>
        <taxon>Formicidae</taxon>
        <taxon>Ponerinae</taxon>
        <taxon>Ponerini</taxon>
        <taxon>Harpegnathos</taxon>
    </lineage>
</organism>
<dbReference type="OMA" id="WWGEDPS"/>
<dbReference type="STRING" id="610380.E2BDC2"/>
<comment type="similarity">
    <text evidence="2 9">Belongs to the Mediator complex subunit 13 family.</text>
</comment>
<feature type="compositionally biased region" description="Polar residues" evidence="10">
    <location>
        <begin position="799"/>
        <end position="817"/>
    </location>
</feature>
<feature type="compositionally biased region" description="Gly residues" evidence="10">
    <location>
        <begin position="1859"/>
        <end position="1873"/>
    </location>
</feature>
<feature type="domain" description="Mediator complex subunit Med13 C-terminal" evidence="11">
    <location>
        <begin position="1585"/>
        <end position="2009"/>
    </location>
</feature>
<keyword evidence="8 9" id="KW-0539">Nucleus</keyword>
<evidence type="ECO:0000256" key="10">
    <source>
        <dbReference type="SAM" id="MobiDB-lite"/>
    </source>
</evidence>
<feature type="compositionally biased region" description="Polar residues" evidence="10">
    <location>
        <begin position="618"/>
        <end position="643"/>
    </location>
</feature>
<evidence type="ECO:0000256" key="9">
    <source>
        <dbReference type="RuleBase" id="RU364134"/>
    </source>
</evidence>
<protein>
    <recommendedName>
        <fullName evidence="3 9">Mediator of RNA polymerase II transcription subunit 13</fullName>
    </recommendedName>
</protein>
<feature type="compositionally biased region" description="Low complexity" evidence="10">
    <location>
        <begin position="1407"/>
        <end position="1439"/>
    </location>
</feature>
<feature type="region of interest" description="Disordered" evidence="10">
    <location>
        <begin position="1830"/>
        <end position="1884"/>
    </location>
</feature>
<feature type="non-terminal residue" evidence="13">
    <location>
        <position position="1"/>
    </location>
</feature>
<feature type="compositionally biased region" description="Basic and acidic residues" evidence="10">
    <location>
        <begin position="758"/>
        <end position="767"/>
    </location>
</feature>
<dbReference type="FunCoup" id="E2BDC2">
    <property type="interactions" value="1580"/>
</dbReference>
<dbReference type="Proteomes" id="UP000008237">
    <property type="component" value="Unassembled WGS sequence"/>
</dbReference>
<evidence type="ECO:0000256" key="4">
    <source>
        <dbReference type="ARBA" id="ARBA00022491"/>
    </source>
</evidence>
<evidence type="ECO:0000256" key="1">
    <source>
        <dbReference type="ARBA" id="ARBA00004123"/>
    </source>
</evidence>
<feature type="compositionally biased region" description="Low complexity" evidence="10">
    <location>
        <begin position="1838"/>
        <end position="1852"/>
    </location>
</feature>
<feature type="region of interest" description="Disordered" evidence="10">
    <location>
        <begin position="504"/>
        <end position="655"/>
    </location>
</feature>
<feature type="compositionally biased region" description="Pro residues" evidence="10">
    <location>
        <begin position="584"/>
        <end position="617"/>
    </location>
</feature>
<evidence type="ECO:0000256" key="8">
    <source>
        <dbReference type="ARBA" id="ARBA00023242"/>
    </source>
</evidence>
<proteinExistence type="inferred from homology"/>